<dbReference type="InParanoid" id="A0A0C2WS85"/>
<gene>
    <name evidence="1" type="ORF">M378DRAFT_1016809</name>
</gene>
<dbReference type="AlphaFoldDB" id="A0A0C2WS85"/>
<accession>A0A0C2WS85</accession>
<organism evidence="1 2">
    <name type="scientific">Amanita muscaria (strain Koide BX008)</name>
    <dbReference type="NCBI Taxonomy" id="946122"/>
    <lineage>
        <taxon>Eukaryota</taxon>
        <taxon>Fungi</taxon>
        <taxon>Dikarya</taxon>
        <taxon>Basidiomycota</taxon>
        <taxon>Agaricomycotina</taxon>
        <taxon>Agaricomycetes</taxon>
        <taxon>Agaricomycetidae</taxon>
        <taxon>Agaricales</taxon>
        <taxon>Pluteineae</taxon>
        <taxon>Amanitaceae</taxon>
        <taxon>Amanita</taxon>
    </lineage>
</organism>
<name>A0A0C2WS85_AMAMK</name>
<protein>
    <submittedName>
        <fullName evidence="1">Uncharacterized protein</fullName>
    </submittedName>
</protein>
<proteinExistence type="predicted"/>
<keyword evidence="2" id="KW-1185">Reference proteome</keyword>
<dbReference type="HOGENOM" id="CLU_2654015_0_0_1"/>
<dbReference type="EMBL" id="KN818320">
    <property type="protein sequence ID" value="KIL59193.1"/>
    <property type="molecule type" value="Genomic_DNA"/>
</dbReference>
<sequence length="76" mass="8851">MSQERAINKAVTIWSRSGSSFSSVISDYFRANPLYQRRVFTQAVRNSSTRLKHFDLKVGERDTQMRHRTNSIAETQ</sequence>
<dbReference type="Proteomes" id="UP000054549">
    <property type="component" value="Unassembled WGS sequence"/>
</dbReference>
<evidence type="ECO:0000313" key="2">
    <source>
        <dbReference type="Proteomes" id="UP000054549"/>
    </source>
</evidence>
<reference evidence="1 2" key="1">
    <citation type="submission" date="2014-04" db="EMBL/GenBank/DDBJ databases">
        <title>Evolutionary Origins and Diversification of the Mycorrhizal Mutualists.</title>
        <authorList>
            <consortium name="DOE Joint Genome Institute"/>
            <consortium name="Mycorrhizal Genomics Consortium"/>
            <person name="Kohler A."/>
            <person name="Kuo A."/>
            <person name="Nagy L.G."/>
            <person name="Floudas D."/>
            <person name="Copeland A."/>
            <person name="Barry K.W."/>
            <person name="Cichocki N."/>
            <person name="Veneault-Fourrey C."/>
            <person name="LaButti K."/>
            <person name="Lindquist E.A."/>
            <person name="Lipzen A."/>
            <person name="Lundell T."/>
            <person name="Morin E."/>
            <person name="Murat C."/>
            <person name="Riley R."/>
            <person name="Ohm R."/>
            <person name="Sun H."/>
            <person name="Tunlid A."/>
            <person name="Henrissat B."/>
            <person name="Grigoriev I.V."/>
            <person name="Hibbett D.S."/>
            <person name="Martin F."/>
        </authorList>
    </citation>
    <scope>NUCLEOTIDE SEQUENCE [LARGE SCALE GENOMIC DNA]</scope>
    <source>
        <strain evidence="1 2">Koide BX008</strain>
    </source>
</reference>
<evidence type="ECO:0000313" key="1">
    <source>
        <dbReference type="EMBL" id="KIL59193.1"/>
    </source>
</evidence>